<dbReference type="Proteomes" id="UP000321691">
    <property type="component" value="Unassembled WGS sequence"/>
</dbReference>
<evidence type="ECO:0000313" key="5">
    <source>
        <dbReference type="Proteomes" id="UP000321691"/>
    </source>
</evidence>
<protein>
    <submittedName>
        <fullName evidence="4">Cell surface protein</fullName>
    </submittedName>
</protein>
<feature type="domain" description="WxL" evidence="3">
    <location>
        <begin position="26"/>
        <end position="232"/>
    </location>
</feature>
<gene>
    <name evidence="4" type="ORF">LSP04_14500</name>
</gene>
<dbReference type="Pfam" id="PF13731">
    <property type="entry name" value="WxL"/>
    <property type="match status" value="1"/>
</dbReference>
<evidence type="ECO:0000313" key="4">
    <source>
        <dbReference type="EMBL" id="GEO67031.1"/>
    </source>
</evidence>
<accession>A0ABQ0WPP9</accession>
<feature type="chain" id="PRO_5045283127" evidence="2">
    <location>
        <begin position="26"/>
        <end position="233"/>
    </location>
</feature>
<evidence type="ECO:0000256" key="2">
    <source>
        <dbReference type="SAM" id="SignalP"/>
    </source>
</evidence>
<keyword evidence="2" id="KW-0732">Signal</keyword>
<dbReference type="InterPro" id="IPR027994">
    <property type="entry name" value="WxL_dom"/>
</dbReference>
<evidence type="ECO:0000256" key="1">
    <source>
        <dbReference type="SAM" id="MobiDB-lite"/>
    </source>
</evidence>
<proteinExistence type="predicted"/>
<dbReference type="RefSeq" id="WP_056965350.1">
    <property type="nucleotide sequence ID" value="NZ_BJZI01000018.1"/>
</dbReference>
<evidence type="ECO:0000259" key="3">
    <source>
        <dbReference type="Pfam" id="PF13731"/>
    </source>
</evidence>
<feature type="signal peptide" evidence="2">
    <location>
        <begin position="1"/>
        <end position="25"/>
    </location>
</feature>
<comment type="caution">
    <text evidence="4">The sequence shown here is derived from an EMBL/GenBank/DDBJ whole genome shotgun (WGS) entry which is preliminary data.</text>
</comment>
<keyword evidence="5" id="KW-1185">Reference proteome</keyword>
<feature type="region of interest" description="Disordered" evidence="1">
    <location>
        <begin position="33"/>
        <end position="70"/>
    </location>
</feature>
<dbReference type="EMBL" id="BJZI01000018">
    <property type="protein sequence ID" value="GEO67031.1"/>
    <property type="molecule type" value="Genomic_DNA"/>
</dbReference>
<organism evidence="4 5">
    <name type="scientific">Levilactobacillus spicheri</name>
    <dbReference type="NCBI Taxonomy" id="216463"/>
    <lineage>
        <taxon>Bacteria</taxon>
        <taxon>Bacillati</taxon>
        <taxon>Bacillota</taxon>
        <taxon>Bacilli</taxon>
        <taxon>Lactobacillales</taxon>
        <taxon>Lactobacillaceae</taxon>
        <taxon>Levilactobacillus</taxon>
    </lineage>
</organism>
<reference evidence="4 5" key="1">
    <citation type="submission" date="2019-07" db="EMBL/GenBank/DDBJ databases">
        <title>Whole genome shotgun sequence of Lactobacillus spicheri NBRC 107155.</title>
        <authorList>
            <person name="Hosoyama A."/>
            <person name="Uohara A."/>
            <person name="Ohji S."/>
            <person name="Ichikawa N."/>
        </authorList>
    </citation>
    <scope>NUCLEOTIDE SEQUENCE [LARGE SCALE GENOMIC DNA]</scope>
    <source>
        <strain evidence="4 5">NBRC 107155</strain>
    </source>
</reference>
<sequence length="233" mass="23954">MRRLTLLVVAALVFSGGGPSLVGLASTRTSTANVELAPGTDTTPVKPVDPDGSGGAFPGDDLDPDNQGTGSRGLLTLDYVSNLAFQQQATKAGVITATATNQRAFVQISDRRGTGTGWSLLVKPTTLVGQQDQDSLMAATLTLGKAFFLSSGSNASHTPQVMTGSTQALPLNSYSLVATAQDVPGQRQGVGTWLLRLNTSTTAPTSLNVSAAAVTTAQTYAGTLSWLLTDTPQ</sequence>
<name>A0ABQ0WPP9_9LACO</name>